<dbReference type="GO" id="GO:0030422">
    <property type="term" value="P:siRNA processing"/>
    <property type="evidence" value="ECO:0007669"/>
    <property type="project" value="TreeGrafter"/>
</dbReference>
<dbReference type="GO" id="GO:0003723">
    <property type="term" value="F:RNA binding"/>
    <property type="evidence" value="ECO:0007669"/>
    <property type="project" value="UniProtKB-KW"/>
</dbReference>
<comment type="caution">
    <text evidence="3">The sequence shown here is derived from an EMBL/GenBank/DDBJ whole genome shotgun (WGS) entry which is preliminary data.</text>
</comment>
<dbReference type="OrthoDB" id="410311at2759"/>
<dbReference type="EMBL" id="CAJNJA010080807">
    <property type="protein sequence ID" value="CAE7928473.1"/>
    <property type="molecule type" value="Genomic_DNA"/>
</dbReference>
<dbReference type="AlphaFoldDB" id="A0A813BVA5"/>
<evidence type="ECO:0000313" key="3">
    <source>
        <dbReference type="EMBL" id="CAE7928473.1"/>
    </source>
</evidence>
<protein>
    <recommendedName>
        <fullName evidence="1">RNA-dependent RNA polymerase</fullName>
        <ecNumber evidence="1">2.7.7.48</ecNumber>
    </recommendedName>
</protein>
<accession>A0A813BVA5</accession>
<keyword evidence="1" id="KW-0694">RNA-binding</keyword>
<dbReference type="InterPro" id="IPR057596">
    <property type="entry name" value="RDRP_core"/>
</dbReference>
<dbReference type="GO" id="GO:0031380">
    <property type="term" value="C:nuclear RNA-directed RNA polymerase complex"/>
    <property type="evidence" value="ECO:0007669"/>
    <property type="project" value="TreeGrafter"/>
</dbReference>
<evidence type="ECO:0000313" key="4">
    <source>
        <dbReference type="Proteomes" id="UP000601435"/>
    </source>
</evidence>
<proteinExistence type="inferred from homology"/>
<dbReference type="Proteomes" id="UP000601435">
    <property type="component" value="Unassembled WGS sequence"/>
</dbReference>
<dbReference type="InterPro" id="IPR007855">
    <property type="entry name" value="RDRP"/>
</dbReference>
<dbReference type="EC" id="2.7.7.48" evidence="1"/>
<organism evidence="3 4">
    <name type="scientific">Symbiodinium necroappetens</name>
    <dbReference type="NCBI Taxonomy" id="1628268"/>
    <lineage>
        <taxon>Eukaryota</taxon>
        <taxon>Sar</taxon>
        <taxon>Alveolata</taxon>
        <taxon>Dinophyceae</taxon>
        <taxon>Suessiales</taxon>
        <taxon>Symbiodiniaceae</taxon>
        <taxon>Symbiodinium</taxon>
    </lineage>
</organism>
<dbReference type="PANTHER" id="PTHR23079">
    <property type="entry name" value="RNA-DEPENDENT RNA POLYMERASE"/>
    <property type="match status" value="1"/>
</dbReference>
<dbReference type="Pfam" id="PF05183">
    <property type="entry name" value="RdRP"/>
    <property type="match status" value="1"/>
</dbReference>
<sequence>MLWMVYNSLALAANLPFTMLAKHLWQAMSAYLRHAEMGHSDAECLEHVLAAAGTVHGKWAKALMDEGDLAMQEAMHKTLEEWHMLAQQAPEVDFLSCWESERLRREAGVIGKEASETRSKLVHADDVADTDGLDPDCFRLEACGCPADASATLHPPIPARNSRAGRQFGSDRFLMVRMRRLRPPEQFDFLRRRWRLLYWKVPDQVTYFAEKGPGLEEQSVESVWNELVPMAVNQDMTLCKFNQRLQLSFSETRADTGLSVRFEEDLWDSERRFCLSDGCGCISQGAAEAVAAKLGFDEVPSAFQARCGPWKGLWVLDPQLGPGVGLVVRPSQKKYRLSCEAEEDLKFSFEVINTSSRHWHCCLTANSIQALESLGVSAATFLKLQQEVLDAIAPLLKGDEAAGHAALERLLNAQIIKAGLQKPLHSFMDLQVPWQEPNFVDLRFRVCTDLRRRAGEDLPGGFLVSESCNTQTLKCSSFFFFNGTCLAVSSCLSLAIPRPLNVVPFFNDLF</sequence>
<keyword evidence="1" id="KW-0548">Nucleotidyltransferase</keyword>
<dbReference type="PANTHER" id="PTHR23079:SF55">
    <property type="entry name" value="RNA-DIRECTED RNA POLYMERASE"/>
    <property type="match status" value="1"/>
</dbReference>
<evidence type="ECO:0000259" key="2">
    <source>
        <dbReference type="Pfam" id="PF05183"/>
    </source>
</evidence>
<feature type="domain" description="RDRP core" evidence="2">
    <location>
        <begin position="151"/>
        <end position="402"/>
    </location>
</feature>
<evidence type="ECO:0000256" key="1">
    <source>
        <dbReference type="RuleBase" id="RU363098"/>
    </source>
</evidence>
<reference evidence="3" key="1">
    <citation type="submission" date="2021-02" db="EMBL/GenBank/DDBJ databases">
        <authorList>
            <person name="Dougan E. K."/>
            <person name="Rhodes N."/>
            <person name="Thang M."/>
            <person name="Chan C."/>
        </authorList>
    </citation>
    <scope>NUCLEOTIDE SEQUENCE</scope>
</reference>
<comment type="similarity">
    <text evidence="1">Belongs to the RdRP family.</text>
</comment>
<name>A0A813BVA5_9DINO</name>
<dbReference type="GO" id="GO:0003968">
    <property type="term" value="F:RNA-directed RNA polymerase activity"/>
    <property type="evidence" value="ECO:0007669"/>
    <property type="project" value="UniProtKB-KW"/>
</dbReference>
<keyword evidence="4" id="KW-1185">Reference proteome</keyword>
<gene>
    <name evidence="3" type="primary">RDR1</name>
    <name evidence="3" type="ORF">SNEC2469_LOCUS32211</name>
</gene>
<keyword evidence="1" id="KW-0808">Transferase</keyword>
<keyword evidence="1" id="KW-0696">RNA-directed RNA polymerase</keyword>
<comment type="catalytic activity">
    <reaction evidence="1">
        <text>RNA(n) + a ribonucleoside 5'-triphosphate = RNA(n+1) + diphosphate</text>
        <dbReference type="Rhea" id="RHEA:21248"/>
        <dbReference type="Rhea" id="RHEA-COMP:14527"/>
        <dbReference type="Rhea" id="RHEA-COMP:17342"/>
        <dbReference type="ChEBI" id="CHEBI:33019"/>
        <dbReference type="ChEBI" id="CHEBI:61557"/>
        <dbReference type="ChEBI" id="CHEBI:140395"/>
        <dbReference type="EC" id="2.7.7.48"/>
    </reaction>
</comment>